<proteinExistence type="predicted"/>
<feature type="compositionally biased region" description="Basic residues" evidence="1">
    <location>
        <begin position="1"/>
        <end position="13"/>
    </location>
</feature>
<feature type="region of interest" description="Disordered" evidence="1">
    <location>
        <begin position="1"/>
        <end position="20"/>
    </location>
</feature>
<sequence>MRSRIRRSARPHSVRAQDLCCRELGKPNARDAHLGRKTRRENAGVYPQRTWLFDNRILDFAQNPAMALWPHLV</sequence>
<reference evidence="2 3" key="1">
    <citation type="submission" date="2018-06" db="EMBL/GenBank/DDBJ databases">
        <authorList>
            <consortium name="Pathogen Informatics"/>
            <person name="Doyle S."/>
        </authorList>
    </citation>
    <scope>NUCLEOTIDE SEQUENCE [LARGE SCALE GENOMIC DNA]</scope>
    <source>
        <strain evidence="2 3">NCTC12722</strain>
    </source>
</reference>
<evidence type="ECO:0000313" key="2">
    <source>
        <dbReference type="EMBL" id="SUU84449.1"/>
    </source>
</evidence>
<evidence type="ECO:0000256" key="1">
    <source>
        <dbReference type="SAM" id="MobiDB-lite"/>
    </source>
</evidence>
<gene>
    <name evidence="2" type="ORF">NCTC12722_01639</name>
</gene>
<dbReference type="EMBL" id="UIGB01000001">
    <property type="protein sequence ID" value="SUU84449.1"/>
    <property type="molecule type" value="Genomic_DNA"/>
</dbReference>
<evidence type="ECO:0000313" key="3">
    <source>
        <dbReference type="Proteomes" id="UP000254343"/>
    </source>
</evidence>
<accession>A0A380W754</accession>
<dbReference type="AlphaFoldDB" id="A0A380W754"/>
<dbReference type="Proteomes" id="UP000254343">
    <property type="component" value="Unassembled WGS sequence"/>
</dbReference>
<protein>
    <submittedName>
        <fullName evidence="2">Uncharacterized protein</fullName>
    </submittedName>
</protein>
<organism evidence="2 3">
    <name type="scientific">Afipia felis</name>
    <name type="common">Cat scratch disease bacillus</name>
    <dbReference type="NCBI Taxonomy" id="1035"/>
    <lineage>
        <taxon>Bacteria</taxon>
        <taxon>Pseudomonadati</taxon>
        <taxon>Pseudomonadota</taxon>
        <taxon>Alphaproteobacteria</taxon>
        <taxon>Hyphomicrobiales</taxon>
        <taxon>Nitrobacteraceae</taxon>
        <taxon>Afipia</taxon>
    </lineage>
</organism>
<name>A0A380W754_AFIFE</name>